<reference evidence="1" key="1">
    <citation type="submission" date="2021-01" db="EMBL/GenBank/DDBJ databases">
        <title>Adiantum capillus-veneris genome.</title>
        <authorList>
            <person name="Fang Y."/>
            <person name="Liao Q."/>
        </authorList>
    </citation>
    <scope>NUCLEOTIDE SEQUENCE</scope>
    <source>
        <strain evidence="1">H3</strain>
        <tissue evidence="1">Leaf</tissue>
    </source>
</reference>
<evidence type="ECO:0000313" key="1">
    <source>
        <dbReference type="EMBL" id="KAI5068760.1"/>
    </source>
</evidence>
<dbReference type="AlphaFoldDB" id="A0A9D4UJ21"/>
<keyword evidence="2" id="KW-1185">Reference proteome</keyword>
<gene>
    <name evidence="1" type="ORF">GOP47_0017105</name>
</gene>
<name>A0A9D4UJ21_ADICA</name>
<dbReference type="Pfam" id="PF14388">
    <property type="entry name" value="DUF4419"/>
    <property type="match status" value="1"/>
</dbReference>
<protein>
    <submittedName>
        <fullName evidence="1">Uncharacterized protein</fullName>
    </submittedName>
</protein>
<sequence length="368" mass="40890">MASSSGITFTVSPHPARLLTPPSSQDAGHLHMLSYLKEYQQEACHRILHASPVSPLSFEPSNSGFVRAVVEAYICHRNLVIRPDDVWLAILIQFGFYVNANAEAFRSLFVAHQGKKELTVHQVGSLESVDYVRFVHDMVSQLRANITDLSFCDWVLPRFSTTTHDDTIVASVALMASMKKYFEHRFCILCGIPQVTLAGTVQDWEEIDARINRLETGGYGKVCSEWASMLKKISSQFIQTSRNVVDTEFWGKICDYTVGGSGPSFLSGWITAFCVFDGQGNWQATDFTAPISGRRASQQSEPHTLEFPVIDTSDIPPGYITVDVTVDDNGEEHETLMFAGHMGYDIVQEGYGIAPKLAWAIALKGEKH</sequence>
<dbReference type="PANTHER" id="PTHR31252">
    <property type="entry name" value="DUF4419 DOMAIN-CONTAINING PROTEIN"/>
    <property type="match status" value="1"/>
</dbReference>
<dbReference type="InterPro" id="IPR025533">
    <property type="entry name" value="DUF4419"/>
</dbReference>
<accession>A0A9D4UJ21</accession>
<proteinExistence type="predicted"/>
<dbReference type="Proteomes" id="UP000886520">
    <property type="component" value="Chromosome 16"/>
</dbReference>
<evidence type="ECO:0000313" key="2">
    <source>
        <dbReference type="Proteomes" id="UP000886520"/>
    </source>
</evidence>
<dbReference type="EMBL" id="JABFUD020000016">
    <property type="protein sequence ID" value="KAI5068760.1"/>
    <property type="molecule type" value="Genomic_DNA"/>
</dbReference>
<comment type="caution">
    <text evidence="1">The sequence shown here is derived from an EMBL/GenBank/DDBJ whole genome shotgun (WGS) entry which is preliminary data.</text>
</comment>
<dbReference type="PANTHER" id="PTHR31252:SF11">
    <property type="entry name" value="DUF4419 DOMAIN-CONTAINING PROTEIN"/>
    <property type="match status" value="1"/>
</dbReference>
<organism evidence="1 2">
    <name type="scientific">Adiantum capillus-veneris</name>
    <name type="common">Maidenhair fern</name>
    <dbReference type="NCBI Taxonomy" id="13818"/>
    <lineage>
        <taxon>Eukaryota</taxon>
        <taxon>Viridiplantae</taxon>
        <taxon>Streptophyta</taxon>
        <taxon>Embryophyta</taxon>
        <taxon>Tracheophyta</taxon>
        <taxon>Polypodiopsida</taxon>
        <taxon>Polypodiidae</taxon>
        <taxon>Polypodiales</taxon>
        <taxon>Pteridineae</taxon>
        <taxon>Pteridaceae</taxon>
        <taxon>Vittarioideae</taxon>
        <taxon>Adiantum</taxon>
    </lineage>
</organism>
<dbReference type="OrthoDB" id="75956at2759"/>